<dbReference type="GO" id="GO:0006269">
    <property type="term" value="P:DNA replication, synthesis of primer"/>
    <property type="evidence" value="ECO:0007669"/>
    <property type="project" value="UniProtKB-KW"/>
</dbReference>
<accession>A0A090N4U1</accession>
<evidence type="ECO:0000256" key="8">
    <source>
        <dbReference type="SAM" id="MobiDB-lite"/>
    </source>
</evidence>
<dbReference type="InterPro" id="IPR058560">
    <property type="entry name" value="DNA_primase_C"/>
</dbReference>
<dbReference type="PANTHER" id="PTHR10537:SF3">
    <property type="entry name" value="DNA PRIMASE LARGE SUBUNIT"/>
    <property type="match status" value="1"/>
</dbReference>
<dbReference type="InterPro" id="IPR007238">
    <property type="entry name" value="DNA_primase_lsu_euk/arc"/>
</dbReference>
<keyword evidence="4" id="KW-0235">DNA replication</keyword>
<dbReference type="EMBL" id="CAID01000008">
    <property type="protein sequence ID" value="CEG01396.1"/>
    <property type="molecule type" value="Genomic_DNA"/>
</dbReference>
<evidence type="ECO:0000256" key="2">
    <source>
        <dbReference type="ARBA" id="ARBA00022485"/>
    </source>
</evidence>
<evidence type="ECO:0000256" key="5">
    <source>
        <dbReference type="ARBA" id="ARBA00022723"/>
    </source>
</evidence>
<dbReference type="GO" id="GO:0046872">
    <property type="term" value="F:metal ion binding"/>
    <property type="evidence" value="ECO:0007669"/>
    <property type="project" value="UniProtKB-KW"/>
</dbReference>
<keyword evidence="11" id="KW-1185">Reference proteome</keyword>
<comment type="caution">
    <text evidence="10">The sequence shown here is derived from an EMBL/GenBank/DDBJ whole genome shotgun (WGS) entry which is preliminary data.</text>
</comment>
<feature type="region of interest" description="Disordered" evidence="8">
    <location>
        <begin position="477"/>
        <end position="517"/>
    </location>
</feature>
<name>A0A090N4U1_OSTTA</name>
<dbReference type="GeneID" id="9833488"/>
<organism evidence="10 11">
    <name type="scientific">Ostreococcus tauri</name>
    <name type="common">Marine green alga</name>
    <dbReference type="NCBI Taxonomy" id="70448"/>
    <lineage>
        <taxon>Eukaryota</taxon>
        <taxon>Viridiplantae</taxon>
        <taxon>Chlorophyta</taxon>
        <taxon>Mamiellophyceae</taxon>
        <taxon>Mamiellales</taxon>
        <taxon>Bathycoccaceae</taxon>
        <taxon>Ostreococcus</taxon>
    </lineage>
</organism>
<protein>
    <submittedName>
        <fullName evidence="10">DNA primase large subunit, eukaryotic/archaeal</fullName>
    </submittedName>
</protein>
<dbReference type="STRING" id="70448.A0A090N4U1"/>
<dbReference type="GO" id="GO:0006270">
    <property type="term" value="P:DNA replication initiation"/>
    <property type="evidence" value="ECO:0007669"/>
    <property type="project" value="TreeGrafter"/>
</dbReference>
<keyword evidence="3" id="KW-0639">Primosome</keyword>
<feature type="compositionally biased region" description="Acidic residues" evidence="8">
    <location>
        <begin position="488"/>
        <end position="497"/>
    </location>
</feature>
<dbReference type="OrthoDB" id="421393at2759"/>
<reference evidence="10 11" key="2">
    <citation type="journal article" date="2014" name="BMC Genomics">
        <title>An improved genome of the model marine alga Ostreococcus tauri unfolds by assessing Illumina de novo assemblies.</title>
        <authorList>
            <person name="Blanc-Mathieu R."/>
            <person name="Verhelst B."/>
            <person name="Derelle E."/>
            <person name="Rombauts S."/>
            <person name="Bouget F.Y."/>
            <person name="Carre I."/>
            <person name="Chateau A."/>
            <person name="Eyre-Walker A."/>
            <person name="Grimsley N."/>
            <person name="Moreau H."/>
            <person name="Piegu B."/>
            <person name="Rivals E."/>
            <person name="Schackwitz W."/>
            <person name="Van de Peer Y."/>
            <person name="Piganeau G."/>
        </authorList>
    </citation>
    <scope>NUCLEOTIDE SEQUENCE [LARGE SCALE GENOMIC DNA]</scope>
    <source>
        <strain evidence="11">OTTH 0595 / CCAP 157/2 / RCC745</strain>
    </source>
</reference>
<keyword evidence="6" id="KW-0408">Iron</keyword>
<evidence type="ECO:0000256" key="3">
    <source>
        <dbReference type="ARBA" id="ARBA00022515"/>
    </source>
</evidence>
<dbReference type="RefSeq" id="XP_003080676.2">
    <property type="nucleotide sequence ID" value="XM_003080628.2"/>
</dbReference>
<dbReference type="PANTHER" id="PTHR10537">
    <property type="entry name" value="DNA PRIMASE LARGE SUBUNIT"/>
    <property type="match status" value="1"/>
</dbReference>
<feature type="compositionally biased region" description="Acidic residues" evidence="8">
    <location>
        <begin position="508"/>
        <end position="517"/>
    </location>
</feature>
<evidence type="ECO:0000256" key="1">
    <source>
        <dbReference type="ARBA" id="ARBA00001966"/>
    </source>
</evidence>
<evidence type="ECO:0000313" key="10">
    <source>
        <dbReference type="EMBL" id="CEG01396.1"/>
    </source>
</evidence>
<comment type="cofactor">
    <cofactor evidence="1">
        <name>[4Fe-4S] cluster</name>
        <dbReference type="ChEBI" id="CHEBI:49883"/>
    </cofactor>
</comment>
<dbReference type="InParanoid" id="A0A090N4U1"/>
<feature type="domain" description="DNA primase large subunit C-terminal" evidence="9">
    <location>
        <begin position="289"/>
        <end position="458"/>
    </location>
</feature>
<evidence type="ECO:0000256" key="4">
    <source>
        <dbReference type="ARBA" id="ARBA00022705"/>
    </source>
</evidence>
<gene>
    <name evidence="10" type="ORF">OT_ostta08g01110</name>
</gene>
<evidence type="ECO:0000256" key="6">
    <source>
        <dbReference type="ARBA" id="ARBA00023004"/>
    </source>
</evidence>
<keyword evidence="7" id="KW-0411">Iron-sulfur</keyword>
<dbReference type="AlphaFoldDB" id="A0A090N4U1"/>
<proteinExistence type="predicted"/>
<dbReference type="Pfam" id="PF04104">
    <property type="entry name" value="DNA_primase_lrg"/>
    <property type="match status" value="1"/>
</dbReference>
<keyword evidence="2" id="KW-0004">4Fe-4S</keyword>
<sequence>MVDELDVDDVVARARARLRALHAAQHAVVNHRARDGVDPDLELKASLAPYVRDLFARDGTSERASAAATRMAFCGLETAGELRFWEYGVEWLATAERRLALYRVKCGGLDARRMLVEDGSGEGGDGFEWDSDGSTWMPFELATTATGRRVALEVRDGYAKVPKEALAECYAERVEREVRRDCERVFRKLRAWVSAGDAPRAFDPRCRSNALRAIRTWQPAVEDLPRVDARGGVSLAKRRRARRRAVRVGGAAQVAIAVEADDVGEDAEVHRSGEDLKRALAAAHPAATKVQTRPYPPCMRDQLSALRRDAHLKYADRFRLNLFLKGIGFEVGETLEFWRRGVFPRGRMAAYQKEHTYSIRHHYGLEGAMKDYTPHNCESLGKKSENGRACPFVGSNVDEFRSASSSKDWFGELSFDGRVAVELAVQAGDARCACERVFADFHGGVPVGEDFLFPVDYYDASLEIEELYRERKSALAKAPSNAENAAESGDDDQAEDDVLPKNFKLDVDEFSSDDDDK</sequence>
<keyword evidence="5" id="KW-0479">Metal-binding</keyword>
<evidence type="ECO:0000256" key="7">
    <source>
        <dbReference type="ARBA" id="ARBA00023014"/>
    </source>
</evidence>
<dbReference type="KEGG" id="ota:OT_ostta08g01110"/>
<dbReference type="GO" id="GO:0051539">
    <property type="term" value="F:4 iron, 4 sulfur cluster binding"/>
    <property type="evidence" value="ECO:0007669"/>
    <property type="project" value="UniProtKB-KW"/>
</dbReference>
<dbReference type="Proteomes" id="UP000009170">
    <property type="component" value="Unassembled WGS sequence"/>
</dbReference>
<evidence type="ECO:0000313" key="11">
    <source>
        <dbReference type="Proteomes" id="UP000009170"/>
    </source>
</evidence>
<evidence type="ECO:0000259" key="9">
    <source>
        <dbReference type="Pfam" id="PF04104"/>
    </source>
</evidence>
<reference evidence="11" key="1">
    <citation type="journal article" date="2006" name="Proc. Natl. Acad. Sci. U.S.A.">
        <title>Genome analysis of the smallest free-living eukaryote Ostreococcus tauri unveils many unique features.</title>
        <authorList>
            <person name="Derelle E."/>
            <person name="Ferraz C."/>
            <person name="Rombauts S."/>
            <person name="Rouze P."/>
            <person name="Worden A.Z."/>
            <person name="Robbens S."/>
            <person name="Partensky F."/>
            <person name="Degroeve S."/>
            <person name="Echeynie S."/>
            <person name="Cooke R."/>
            <person name="Saeys Y."/>
            <person name="Wuyts J."/>
            <person name="Jabbari K."/>
            <person name="Bowler C."/>
            <person name="Panaud O."/>
            <person name="Piegu B."/>
            <person name="Ball S.G."/>
            <person name="Ral J.-P."/>
            <person name="Bouget F.-Y."/>
            <person name="Piganeau G."/>
            <person name="De Baets B."/>
            <person name="Picard A."/>
            <person name="Delseny M."/>
            <person name="Demaille J."/>
            <person name="Van de Peer Y."/>
            <person name="Moreau H."/>
        </authorList>
    </citation>
    <scope>NUCLEOTIDE SEQUENCE [LARGE SCALE GENOMIC DNA]</scope>
    <source>
        <strain evidence="11">OTTH 0595 / CCAP 157/2 / RCC745</strain>
    </source>
</reference>